<dbReference type="PANTHER" id="PTHR30303">
    <property type="entry name" value="HYDROGENASE ISOENZYMES FORMATION PROTEIN HYPE"/>
    <property type="match status" value="1"/>
</dbReference>
<keyword evidence="5" id="KW-1185">Reference proteome</keyword>
<dbReference type="InterPro" id="IPR016188">
    <property type="entry name" value="PurM-like_N"/>
</dbReference>
<comment type="caution">
    <text evidence="4">The sequence shown here is derived from an EMBL/GenBank/DDBJ whole genome shotgun (WGS) entry which is preliminary data.</text>
</comment>
<dbReference type="InterPro" id="IPR011854">
    <property type="entry name" value="HypE"/>
</dbReference>
<feature type="domain" description="PurM-like C-terminal" evidence="3">
    <location>
        <begin position="175"/>
        <end position="319"/>
    </location>
</feature>
<accession>A0ABD4SYL7</accession>
<sequence length="353" mass="37933">MSLRPHFGPCPLPIQHYPQVLMAHGSGGRMMHHLIEQMFLATFGNEQTGHHDAACLDLSHPHIAFTTDSYVVSPIFFPGGDIGRMAIYGTVNDLAMAGARPLYLSLSFILEEGLSMETLWQVVQSIRFAANQAQVAIVTGDTKVVERGKCDGLYINTSGIGSIEHAWDISPASIRAGDAILINGDLGRHAIAIMAQREGLAFETTLESDLAPLARAVLALIEAGVEIHCLRDLTRGGLATALNELAQAAHCLVQLGETIPVSESVAGASEILGLDPLYLANEGRFVAFLPPSQVQRAIAILQAVDPDSTPQQIGVVEADLPPSPPPFWVKMHTPFGGNRILDYRNVDGLPRIC</sequence>
<evidence type="ECO:0000313" key="4">
    <source>
        <dbReference type="EMBL" id="MCM1981453.1"/>
    </source>
</evidence>
<dbReference type="SUPFAM" id="SSF56042">
    <property type="entry name" value="PurM C-terminal domain-like"/>
    <property type="match status" value="1"/>
</dbReference>
<name>A0ABD4SYL7_9CYAN</name>
<evidence type="ECO:0000313" key="5">
    <source>
        <dbReference type="Proteomes" id="UP000031561"/>
    </source>
</evidence>
<dbReference type="Pfam" id="PF02769">
    <property type="entry name" value="AIRS_C"/>
    <property type="match status" value="1"/>
</dbReference>
<reference evidence="4 5" key="1">
    <citation type="journal article" date="2015" name="Genome Announc.">
        <title>Draft Genome Sequence of Filamentous Marine Cyanobacterium Lyngbya confervoides Strain BDU141951.</title>
        <authorList>
            <person name="Chandrababunaidu M.M."/>
            <person name="Sen D."/>
            <person name="Tripathy S."/>
        </authorList>
    </citation>
    <scope>NUCLEOTIDE SEQUENCE [LARGE SCALE GENOMIC DNA]</scope>
    <source>
        <strain evidence="4 5">BDU141951</strain>
    </source>
</reference>
<dbReference type="PANTHER" id="PTHR30303:SF0">
    <property type="entry name" value="CARBAMOYL DEHYDRATASE HYPE"/>
    <property type="match status" value="1"/>
</dbReference>
<protein>
    <submittedName>
        <fullName evidence="4">Hydrogenase expression/formation protein HypE</fullName>
    </submittedName>
</protein>
<dbReference type="PIRSF" id="PIRSF005644">
    <property type="entry name" value="Hdrgns_mtr_HypE"/>
    <property type="match status" value="1"/>
</dbReference>
<dbReference type="RefSeq" id="WP_166283800.1">
    <property type="nucleotide sequence ID" value="NZ_JTHE03000008.1"/>
</dbReference>
<gene>
    <name evidence="4" type="primary">hypE</name>
    <name evidence="4" type="ORF">QQ91_0001225</name>
</gene>
<organism evidence="4 5">
    <name type="scientific">Lyngbya confervoides BDU141951</name>
    <dbReference type="NCBI Taxonomy" id="1574623"/>
    <lineage>
        <taxon>Bacteria</taxon>
        <taxon>Bacillati</taxon>
        <taxon>Cyanobacteriota</taxon>
        <taxon>Cyanophyceae</taxon>
        <taxon>Oscillatoriophycideae</taxon>
        <taxon>Oscillatoriales</taxon>
        <taxon>Microcoleaceae</taxon>
        <taxon>Lyngbya</taxon>
    </lineage>
</organism>
<dbReference type="Pfam" id="PF00586">
    <property type="entry name" value="AIRS"/>
    <property type="match status" value="1"/>
</dbReference>
<dbReference type="Proteomes" id="UP000031561">
    <property type="component" value="Unassembled WGS sequence"/>
</dbReference>
<dbReference type="SUPFAM" id="SSF55326">
    <property type="entry name" value="PurM N-terminal domain-like"/>
    <property type="match status" value="1"/>
</dbReference>
<dbReference type="Gene3D" id="3.30.1330.10">
    <property type="entry name" value="PurM-like, N-terminal domain"/>
    <property type="match status" value="1"/>
</dbReference>
<evidence type="ECO:0000259" key="3">
    <source>
        <dbReference type="Pfam" id="PF02769"/>
    </source>
</evidence>
<dbReference type="NCBIfam" id="TIGR02124">
    <property type="entry name" value="hypE"/>
    <property type="match status" value="1"/>
</dbReference>
<dbReference type="InterPro" id="IPR036921">
    <property type="entry name" value="PurM-like_N_sf"/>
</dbReference>
<dbReference type="InterPro" id="IPR036676">
    <property type="entry name" value="PurM-like_C_sf"/>
</dbReference>
<evidence type="ECO:0000259" key="2">
    <source>
        <dbReference type="Pfam" id="PF00586"/>
    </source>
</evidence>
<proteinExistence type="inferred from homology"/>
<comment type="similarity">
    <text evidence="1">Belongs to the HypE family.</text>
</comment>
<dbReference type="AlphaFoldDB" id="A0ABD4SYL7"/>
<feature type="domain" description="PurM-like N-terminal" evidence="2">
    <location>
        <begin position="51"/>
        <end position="162"/>
    </location>
</feature>
<dbReference type="InterPro" id="IPR010918">
    <property type="entry name" value="PurM-like_C_dom"/>
</dbReference>
<evidence type="ECO:0000256" key="1">
    <source>
        <dbReference type="ARBA" id="ARBA00006243"/>
    </source>
</evidence>
<dbReference type="EMBL" id="JTHE03000008">
    <property type="protein sequence ID" value="MCM1981453.1"/>
    <property type="molecule type" value="Genomic_DNA"/>
</dbReference>
<dbReference type="Gene3D" id="3.90.650.10">
    <property type="entry name" value="PurM-like C-terminal domain"/>
    <property type="match status" value="1"/>
</dbReference>
<dbReference type="CDD" id="cd02197">
    <property type="entry name" value="HypE"/>
    <property type="match status" value="1"/>
</dbReference>